<dbReference type="PANTHER" id="PTHR32305:SF15">
    <property type="entry name" value="PROTEIN RHSA-RELATED"/>
    <property type="match status" value="1"/>
</dbReference>
<dbReference type="EMBL" id="JADQAZ010000003">
    <property type="protein sequence ID" value="MBT0958573.1"/>
    <property type="molecule type" value="Genomic_DNA"/>
</dbReference>
<evidence type="ECO:0000256" key="1">
    <source>
        <dbReference type="ARBA" id="ARBA00022737"/>
    </source>
</evidence>
<proteinExistence type="predicted"/>
<dbReference type="RefSeq" id="WP_327794801.1">
    <property type="nucleotide sequence ID" value="NZ_JADQAZ010000003.1"/>
</dbReference>
<dbReference type="Proteomes" id="UP001315686">
    <property type="component" value="Unassembled WGS sequence"/>
</dbReference>
<dbReference type="InterPro" id="IPR006530">
    <property type="entry name" value="YD"/>
</dbReference>
<gene>
    <name evidence="4" type="ORF">IV417_14380</name>
</gene>
<feature type="domain" description="Teneurin-like YD-shell" evidence="3">
    <location>
        <begin position="464"/>
        <end position="556"/>
    </location>
</feature>
<accession>A0AAP2G550</accession>
<dbReference type="Gene3D" id="2.180.10.10">
    <property type="entry name" value="RHS repeat-associated core"/>
    <property type="match status" value="1"/>
</dbReference>
<comment type="caution">
    <text evidence="4">The sequence shown here is derived from an EMBL/GenBank/DDBJ whole genome shotgun (WGS) entry which is preliminary data.</text>
</comment>
<name>A0AAP2G550_9RHOB</name>
<feature type="domain" description="DUF6531" evidence="2">
    <location>
        <begin position="37"/>
        <end position="99"/>
    </location>
</feature>
<evidence type="ECO:0000313" key="5">
    <source>
        <dbReference type="Proteomes" id="UP001315686"/>
    </source>
</evidence>
<dbReference type="PANTHER" id="PTHR32305">
    <property type="match status" value="1"/>
</dbReference>
<keyword evidence="5" id="KW-1185">Reference proteome</keyword>
<dbReference type="InterPro" id="IPR056823">
    <property type="entry name" value="TEN-like_YD-shell"/>
</dbReference>
<dbReference type="NCBIfam" id="TIGR01643">
    <property type="entry name" value="YD_repeat_2x"/>
    <property type="match status" value="1"/>
</dbReference>
<reference evidence="4 5" key="1">
    <citation type="journal article" date="2021" name="Arch. Microbiol.">
        <title>Harenicola maris gen. nov., sp. nov. isolated from the Sea of Japan shallow sediments.</title>
        <authorList>
            <person name="Romanenko L.A."/>
            <person name="Kurilenko V.V."/>
            <person name="Chernysheva N.Y."/>
            <person name="Tekutyeva L.A."/>
            <person name="Velansky P.V."/>
            <person name="Svetashev V.I."/>
            <person name="Isaeva M.P."/>
        </authorList>
    </citation>
    <scope>NUCLEOTIDE SEQUENCE [LARGE SCALE GENOMIC DNA]</scope>
    <source>
        <strain evidence="4 5">KMM 3653</strain>
    </source>
</reference>
<sequence>MPNRQLFLRLSQWSRLGLVAAALLAGGFGAGLSRAEVNLKNGNFYITYTDLIVPNTEFAINRTYNSKANKSQIFGFGWGSPFDTSLSVSGIGSVVVHENGSGARRTYNPSDLRGNEVHRILDEMIGAMEGAGWLRSDAQIGSLRRSLATDAERLSTVHTQLVSASLIPRREVAIGQRLTSSQTINSEVIREAVGFYRRGTNGHERFSLNGDLVEEFDASGNGFRLRRSVAGNLREIVYSNGTRLDVETDTEGRITRISNGEATATYEYDGDGNLIRAVNIVGTAFEYEYDENHNMRFIHYEDGRSREIGYHEDTQFVAYVRNEDGHYTTYEYGNNPLTEEGIVEHYYTTTREFASQDAEAPARETTVTYRIGIDQFGRRYTAGYAQEVNGVLSETRNHPCGSPILIRRGDQATEFDYDDECRMIFKKTGREEIRLAYDPRSRKISQVVTKDLRRETEVVSDFEYDIKGNLVHAQNSREQSARLTYNTKGQISRLSDQSGRVLLFTYGAAGKPTRIEIEGLAAIDVTYDSSGNIDKVDSPDGHQAALQVTQAFQALLALVKPAGVDFNM</sequence>
<protein>
    <submittedName>
        <fullName evidence="4">RHS repeat protein</fullName>
    </submittedName>
</protein>
<dbReference type="InterPro" id="IPR050708">
    <property type="entry name" value="T6SS_VgrG/RHS"/>
</dbReference>
<dbReference type="AlphaFoldDB" id="A0AAP2G550"/>
<organism evidence="4 5">
    <name type="scientific">Harenicola maris</name>
    <dbReference type="NCBI Taxonomy" id="2841044"/>
    <lineage>
        <taxon>Bacteria</taxon>
        <taxon>Pseudomonadati</taxon>
        <taxon>Pseudomonadota</taxon>
        <taxon>Alphaproteobacteria</taxon>
        <taxon>Rhodobacterales</taxon>
        <taxon>Paracoccaceae</taxon>
        <taxon>Harenicola</taxon>
    </lineage>
</organism>
<dbReference type="Pfam" id="PF25023">
    <property type="entry name" value="TEN_YD-shell"/>
    <property type="match status" value="1"/>
</dbReference>
<dbReference type="InterPro" id="IPR045351">
    <property type="entry name" value="DUF6531"/>
</dbReference>
<evidence type="ECO:0000259" key="2">
    <source>
        <dbReference type="Pfam" id="PF20148"/>
    </source>
</evidence>
<evidence type="ECO:0000313" key="4">
    <source>
        <dbReference type="EMBL" id="MBT0958573.1"/>
    </source>
</evidence>
<keyword evidence="1" id="KW-0677">Repeat</keyword>
<evidence type="ECO:0000259" key="3">
    <source>
        <dbReference type="Pfam" id="PF25023"/>
    </source>
</evidence>
<dbReference type="Pfam" id="PF20148">
    <property type="entry name" value="DUF6531"/>
    <property type="match status" value="1"/>
</dbReference>